<feature type="compositionally biased region" description="Low complexity" evidence="4">
    <location>
        <begin position="660"/>
        <end position="676"/>
    </location>
</feature>
<feature type="compositionally biased region" description="Polar residues" evidence="4">
    <location>
        <begin position="882"/>
        <end position="904"/>
    </location>
</feature>
<dbReference type="Gene3D" id="1.25.40.20">
    <property type="entry name" value="Ankyrin repeat-containing domain"/>
    <property type="match status" value="1"/>
</dbReference>
<dbReference type="GO" id="GO:0003677">
    <property type="term" value="F:DNA binding"/>
    <property type="evidence" value="ECO:0007669"/>
    <property type="project" value="InterPro"/>
</dbReference>
<evidence type="ECO:0000256" key="2">
    <source>
        <dbReference type="ARBA" id="ARBA00022771"/>
    </source>
</evidence>
<dbReference type="InterPro" id="IPR036770">
    <property type="entry name" value="Ankyrin_rpt-contain_sf"/>
</dbReference>
<evidence type="ECO:0000256" key="4">
    <source>
        <dbReference type="SAM" id="MobiDB-lite"/>
    </source>
</evidence>
<dbReference type="SUPFAM" id="SSF103612">
    <property type="entry name" value="SBT domain"/>
    <property type="match status" value="1"/>
</dbReference>
<name>A0A8J4FIK8_9CHLO</name>
<gene>
    <name evidence="6" type="ORF">Vretifemale_2672</name>
</gene>
<dbReference type="GO" id="GO:0005634">
    <property type="term" value="C:nucleus"/>
    <property type="evidence" value="ECO:0007669"/>
    <property type="project" value="InterPro"/>
</dbReference>
<keyword evidence="2" id="KW-0863">Zinc-finger</keyword>
<feature type="region of interest" description="Disordered" evidence="4">
    <location>
        <begin position="1598"/>
        <end position="1629"/>
    </location>
</feature>
<dbReference type="InterPro" id="IPR004333">
    <property type="entry name" value="SBP_dom"/>
</dbReference>
<dbReference type="Gene3D" id="4.10.1100.10">
    <property type="entry name" value="Transcription factor, SBP-box domain"/>
    <property type="match status" value="1"/>
</dbReference>
<dbReference type="Proteomes" id="UP000747110">
    <property type="component" value="Unassembled WGS sequence"/>
</dbReference>
<evidence type="ECO:0000259" key="5">
    <source>
        <dbReference type="PROSITE" id="PS51141"/>
    </source>
</evidence>
<keyword evidence="1" id="KW-0479">Metal-binding</keyword>
<sequence length="1903" mass="198663">MDRDDDDAHADWSPQDIAWDGLTLTVRKSAGTDGNVPTIERYYIKGRGAANSGTSGTVPSSSCRVPGCMSDLSRDLAYFRKYRICREHLKSPVLLVEGVPSRFCQQCSRFHHVKEFDGPQRTCRAMLERLRIKRNSTKSLTGGRNGCRARNDTRPTDASRRGGSSSRSNSSGKDAEPPKTHGPSPQRQQPSPVGLAPTDSGEGVESVAVMGAAFSRRSASTATASSILGQDNQNKNHIQNKLSEQQLEQQAFLQQLRQGPRMQLQDGEARVGALLDGASGGSLTAAQRNGGLGEQHDLLQQYLSQDPLPSRRALLGGAPTTAAASARDINMVDYDIADRHQMVGGGAMPLLYRDVSYGLSAGVGAAGGSGLQLGYRASVAAPATSLEDLLARRQTPAAPPLVTLSQREREIRLQLADSVRDESLSLQLSVPRGRQDGATGARQGRVLDLGQPPARAGPVLNLGSRVDFSLELQLQDIYREMAISDAATVVGAADSTPLRQVLPNRTLSNGALQGRCTGAAMFPSDPLLPQGHHAAAPAPLIPSDHSAIFGQPLGAATQSGTLLVAPLPAQQYQYQQHQQQQLAAAAQHQHQRAFSDLASSSWPSMDYMDIGTDPLPAPLIGRSSSAAAEASAAVVGGATALDDARAGHGPLLRLPHQHLSQSQQSTQQQSQQQQQQMLKALTGIPDGASGDGIVTFEHDNSLVAGASFGSENALSALRTAILGASMPGGGAGTAAADFCDDGAVVSLPEAGDGNATSWCGADDIDAALDMLMEEAGSGAVYQTSNDSASLERVCFKLHNLHPRDLPSDLMCAMGSWLAAARAEVVQGALRPGCTQLILDIYTTGPNPADIDLETDEASSAAGGGGTSVSVGFPFLPPRPPQDEQSSPLSRPTSPSEVAQLYSKTSAPDRTTFNARVLGGLMPSEIELASLDAAASAAGAEALEPFVEPGCASWTPTHDGNDRFPGDGGNVCTESSSVTDLSAYVMHNGNVRAAAACFKKLLGPRAVQSMSVSINHEVLSISSHAKGHYVADVRGTFAGLDTPLLLSVSPLAVLAGEPAEVNVIGSHLAGPGRRPQVRCQGAHVACSVVAAPAGGSGVDGSGSSGRGAFQPFRAYDDPILMDKLVEHTLPGSHRSEAVTQCTTVDLHLEVPDTPGLLILEWEVERSSGGFGISEHLLFLAVPDPSMAVDINKLSTKKGGNDSRLRGFLQDLGLVLDYVTRVNQCVLLPMSVLMSTEQEAAAAYGDGVAVEAADLGLKSGGGDGGSSSMAAGSGASCSNPDQAAIESGFELWQNRSRGGGADQRGVQTTCRVLDGGTEDNIKLEHDSRAELMGRPRLSKKHYGRVAALTPSLLAFAADSGMPAVMSWLMDFMLEHIYFGDLAAVFQCVEAVGGSSDLPLLHRAVRSGNTGVVRLLLHRAASHGLACNLAQPAGLYNITPLHLAALQPVQSGMLQACGCTDPRVVQLWTTVPDAAGRTPAMYLRRQLDRSALIGPNPATATALLHAAAAAAVAASAAGPVHPRSSMSGSTTGTACPSWGSEETTDPIVMGGAGISMGAAGVRVPIGIEEDCSGPAPRAPAASDAVSHGCDGGRMSGMVGWRESASGDGNDDGEGTCRGRRGQPSADIVDGYPHSQETFRVGGRVAGEKGGPVGLGAEAAVLPPQSPSPPSGEAVVASGEAARVTRSAGSEEINVRVPLQNTEPLAELRETVLLRQLRMKAVKLQAASPAALATASASASGLCSGGYEICTKSGEAERLLSRMEVVGSTASRDSGFVGDSTEDWPGLKSELRTRRKHEREQVQPAAEADTLNVGQEGAFFAGPCSRALPPLLTSRLPLPCILRCGRPSSAPSSVSGFSRLQPLLRSRKWGASDPLIRSLWHTRQRTPARPGHRHDLRAVVKPSKRLQ</sequence>
<dbReference type="EMBL" id="BNCP01000004">
    <property type="protein sequence ID" value="GIL72301.1"/>
    <property type="molecule type" value="Genomic_DNA"/>
</dbReference>
<dbReference type="PANTHER" id="PTHR31251">
    <property type="entry name" value="SQUAMOSA PROMOTER-BINDING-LIKE PROTEIN 4"/>
    <property type="match status" value="1"/>
</dbReference>
<dbReference type="OrthoDB" id="542432at2759"/>
<dbReference type="PROSITE" id="PS51141">
    <property type="entry name" value="ZF_SBP"/>
    <property type="match status" value="1"/>
</dbReference>
<organism evidence="6 7">
    <name type="scientific">Volvox reticuliferus</name>
    <dbReference type="NCBI Taxonomy" id="1737510"/>
    <lineage>
        <taxon>Eukaryota</taxon>
        <taxon>Viridiplantae</taxon>
        <taxon>Chlorophyta</taxon>
        <taxon>core chlorophytes</taxon>
        <taxon>Chlorophyceae</taxon>
        <taxon>CS clade</taxon>
        <taxon>Chlamydomonadales</taxon>
        <taxon>Volvocaceae</taxon>
        <taxon>Volvox</taxon>
    </lineage>
</organism>
<feature type="region of interest" description="Disordered" evidence="4">
    <location>
        <begin position="658"/>
        <end position="678"/>
    </location>
</feature>
<evidence type="ECO:0000256" key="1">
    <source>
        <dbReference type="ARBA" id="ARBA00022723"/>
    </source>
</evidence>
<protein>
    <recommendedName>
        <fullName evidence="5">SBP-type domain-containing protein</fullName>
    </recommendedName>
</protein>
<feature type="compositionally biased region" description="Low complexity" evidence="4">
    <location>
        <begin position="161"/>
        <end position="172"/>
    </location>
</feature>
<feature type="region of interest" description="Disordered" evidence="4">
    <location>
        <begin position="432"/>
        <end position="452"/>
    </location>
</feature>
<proteinExistence type="predicted"/>
<dbReference type="Pfam" id="PF03110">
    <property type="entry name" value="SBP"/>
    <property type="match status" value="1"/>
</dbReference>
<dbReference type="PANTHER" id="PTHR31251:SF169">
    <property type="entry name" value="SQUAMOSA PROMOTER-BINDING-LIKE PROTEIN 8"/>
    <property type="match status" value="1"/>
</dbReference>
<evidence type="ECO:0000313" key="7">
    <source>
        <dbReference type="Proteomes" id="UP000747110"/>
    </source>
</evidence>
<keyword evidence="3" id="KW-0862">Zinc</keyword>
<feature type="compositionally biased region" description="Basic and acidic residues" evidence="4">
    <location>
        <begin position="149"/>
        <end position="160"/>
    </location>
</feature>
<evidence type="ECO:0000313" key="6">
    <source>
        <dbReference type="EMBL" id="GIL72301.1"/>
    </source>
</evidence>
<dbReference type="InterPro" id="IPR044817">
    <property type="entry name" value="SBP-like"/>
</dbReference>
<feature type="domain" description="SBP-type" evidence="5">
    <location>
        <begin position="60"/>
        <end position="137"/>
    </location>
</feature>
<feature type="region of interest" description="Disordered" evidence="4">
    <location>
        <begin position="849"/>
        <end position="904"/>
    </location>
</feature>
<dbReference type="GO" id="GO:0008270">
    <property type="term" value="F:zinc ion binding"/>
    <property type="evidence" value="ECO:0007669"/>
    <property type="project" value="UniProtKB-KW"/>
</dbReference>
<evidence type="ECO:0000256" key="3">
    <source>
        <dbReference type="ARBA" id="ARBA00022833"/>
    </source>
</evidence>
<reference evidence="6" key="1">
    <citation type="journal article" date="2021" name="Proc. Natl. Acad. Sci. U.S.A.">
        <title>Three genomes in the algal genus Volvox reveal the fate of a haploid sex-determining region after a transition to homothallism.</title>
        <authorList>
            <person name="Yamamoto K."/>
            <person name="Hamaji T."/>
            <person name="Kawai-Toyooka H."/>
            <person name="Matsuzaki R."/>
            <person name="Takahashi F."/>
            <person name="Nishimura Y."/>
            <person name="Kawachi M."/>
            <person name="Noguchi H."/>
            <person name="Minakuchi Y."/>
            <person name="Umen J.G."/>
            <person name="Toyoda A."/>
            <person name="Nozaki H."/>
        </authorList>
    </citation>
    <scope>NUCLEOTIDE SEQUENCE</scope>
    <source>
        <strain evidence="6">NIES-3786</strain>
    </source>
</reference>
<comment type="caution">
    <text evidence="6">The sequence shown here is derived from an EMBL/GenBank/DDBJ whole genome shotgun (WGS) entry which is preliminary data.</text>
</comment>
<accession>A0A8J4FIK8</accession>
<keyword evidence="7" id="KW-1185">Reference proteome</keyword>
<feature type="region of interest" description="Disordered" evidence="4">
    <location>
        <begin position="134"/>
        <end position="203"/>
    </location>
</feature>
<dbReference type="InterPro" id="IPR036893">
    <property type="entry name" value="SBP_sf"/>
</dbReference>